<feature type="transmembrane region" description="Helical" evidence="1">
    <location>
        <begin position="61"/>
        <end position="82"/>
    </location>
</feature>
<evidence type="ECO:0000313" key="4">
    <source>
        <dbReference type="Proteomes" id="UP000284841"/>
    </source>
</evidence>
<keyword evidence="1" id="KW-0812">Transmembrane</keyword>
<organism evidence="3 4">
    <name type="scientific">Emergencia timonensis</name>
    <dbReference type="NCBI Taxonomy" id="1776384"/>
    <lineage>
        <taxon>Bacteria</taxon>
        <taxon>Bacillati</taxon>
        <taxon>Bacillota</taxon>
        <taxon>Clostridia</taxon>
        <taxon>Peptostreptococcales</taxon>
        <taxon>Anaerovoracaceae</taxon>
        <taxon>Emergencia</taxon>
    </lineage>
</organism>
<evidence type="ECO:0000256" key="1">
    <source>
        <dbReference type="SAM" id="Phobius"/>
    </source>
</evidence>
<dbReference type="AlphaFoldDB" id="A0A415DVZ3"/>
<keyword evidence="4" id="KW-1185">Reference proteome</keyword>
<dbReference type="SUPFAM" id="SSF160574">
    <property type="entry name" value="BT0923-like"/>
    <property type="match status" value="1"/>
</dbReference>
<keyword evidence="1" id="KW-0472">Membrane</keyword>
<sequence>MGASGQSRGTKNLSEINLPEKMKKIFLFHFLFIFLLYIKAINKTHTIFKGGYRMKAIKNRLGKVLIVTTIAVSLLATSFAFADTKPVPKVTEGTTVSAKASSVISWSKAKRIFLNEFPSLSGVKYLRLTKDDGVRVYKGKAVKGSYVYSIEINAYTGEVRDSERDYEGSRYSASRAGAVSKSTIISKIKRRVPGATIIYVKLDRDDGRYVYEAEAYKNGYEYDFEFTKRGTLIESERDRV</sequence>
<dbReference type="InterPro" id="IPR025711">
    <property type="entry name" value="PepSY"/>
</dbReference>
<feature type="domain" description="PepSY" evidence="2">
    <location>
        <begin position="104"/>
        <end position="163"/>
    </location>
</feature>
<dbReference type="Pfam" id="PF03413">
    <property type="entry name" value="PepSY"/>
    <property type="match status" value="2"/>
</dbReference>
<dbReference type="Proteomes" id="UP000284841">
    <property type="component" value="Unassembled WGS sequence"/>
</dbReference>
<reference evidence="3 4" key="1">
    <citation type="submission" date="2018-08" db="EMBL/GenBank/DDBJ databases">
        <title>A genome reference for cultivated species of the human gut microbiota.</title>
        <authorList>
            <person name="Zou Y."/>
            <person name="Xue W."/>
            <person name="Luo G."/>
        </authorList>
    </citation>
    <scope>NUCLEOTIDE SEQUENCE [LARGE SCALE GENOMIC DNA]</scope>
    <source>
        <strain evidence="3 4">AM07-24</strain>
    </source>
</reference>
<name>A0A415DVZ3_9FIRM</name>
<comment type="caution">
    <text evidence="3">The sequence shown here is derived from an EMBL/GenBank/DDBJ whole genome shotgun (WGS) entry which is preliminary data.</text>
</comment>
<protein>
    <recommendedName>
        <fullName evidence="2">PepSY domain-containing protein</fullName>
    </recommendedName>
</protein>
<evidence type="ECO:0000313" key="3">
    <source>
        <dbReference type="EMBL" id="RHJ84578.1"/>
    </source>
</evidence>
<dbReference type="EMBL" id="QRMS01000006">
    <property type="protein sequence ID" value="RHJ84578.1"/>
    <property type="molecule type" value="Genomic_DNA"/>
</dbReference>
<dbReference type="STRING" id="1776384.GCA_900086585_01433"/>
<gene>
    <name evidence="3" type="ORF">DW099_16500</name>
</gene>
<feature type="transmembrane region" description="Helical" evidence="1">
    <location>
        <begin position="25"/>
        <end position="41"/>
    </location>
</feature>
<dbReference type="OrthoDB" id="9780101at2"/>
<evidence type="ECO:0000259" key="2">
    <source>
        <dbReference type="Pfam" id="PF03413"/>
    </source>
</evidence>
<accession>A0A415DVZ3</accession>
<feature type="domain" description="PepSY" evidence="2">
    <location>
        <begin position="179"/>
        <end position="225"/>
    </location>
</feature>
<keyword evidence="1" id="KW-1133">Transmembrane helix</keyword>
<proteinExistence type="predicted"/>
<dbReference type="Gene3D" id="3.10.450.40">
    <property type="match status" value="2"/>
</dbReference>